<proteinExistence type="predicted"/>
<accession>W2ILY5</accession>
<dbReference type="EMBL" id="KI674090">
    <property type="protein sequence ID" value="ETL35121.1"/>
    <property type="molecule type" value="Genomic_DNA"/>
</dbReference>
<evidence type="ECO:0000313" key="2">
    <source>
        <dbReference type="EMBL" id="ETL35121.1"/>
    </source>
</evidence>
<dbReference type="AlphaFoldDB" id="W2ILY5"/>
<dbReference type="VEuPathDB" id="FungiDB:PPTG_21219"/>
<sequence length="46" mass="5004">MNQLVPASAESKVLYKSSSPAHPNKFPQTLLKVTTEQRPLTVPLVG</sequence>
<dbReference type="Proteomes" id="UP000053236">
    <property type="component" value="Unassembled WGS sequence"/>
</dbReference>
<evidence type="ECO:0000313" key="1">
    <source>
        <dbReference type="EMBL" id="ETK81718.1"/>
    </source>
</evidence>
<name>W2ILY5_PHYNI</name>
<organism evidence="2">
    <name type="scientific">Phytophthora nicotianae</name>
    <name type="common">Potato buckeye rot agent</name>
    <name type="synonym">Phytophthora parasitica</name>
    <dbReference type="NCBI Taxonomy" id="4792"/>
    <lineage>
        <taxon>Eukaryota</taxon>
        <taxon>Sar</taxon>
        <taxon>Stramenopiles</taxon>
        <taxon>Oomycota</taxon>
        <taxon>Peronosporomycetes</taxon>
        <taxon>Peronosporales</taxon>
        <taxon>Peronosporaceae</taxon>
        <taxon>Phytophthora</taxon>
    </lineage>
</organism>
<protein>
    <submittedName>
        <fullName evidence="2">Uncharacterized protein</fullName>
    </submittedName>
</protein>
<reference evidence="1" key="1">
    <citation type="submission" date="2013-11" db="EMBL/GenBank/DDBJ databases">
        <title>The Genome Sequence of Phytophthora parasitica CJ02B3.</title>
        <authorList>
            <consortium name="The Broad Institute Genomics Platform"/>
            <person name="Russ C."/>
            <person name="Tyler B."/>
            <person name="Panabieres F."/>
            <person name="Shan W."/>
            <person name="Tripathy S."/>
            <person name="Grunwald N."/>
            <person name="Machado M."/>
            <person name="Johnson C.S."/>
            <person name="Arredondo F."/>
            <person name="Hong C."/>
            <person name="Coffey M."/>
            <person name="Young S.K."/>
            <person name="Zeng Q."/>
            <person name="Gargeya S."/>
            <person name="Fitzgerald M."/>
            <person name="Abouelleil A."/>
            <person name="Alvarado L."/>
            <person name="Chapman S.B."/>
            <person name="Gainer-Dewar J."/>
            <person name="Goldberg J."/>
            <person name="Griggs A."/>
            <person name="Gujja S."/>
            <person name="Hansen M."/>
            <person name="Howarth C."/>
            <person name="Imamovic A."/>
            <person name="Ireland A."/>
            <person name="Larimer J."/>
            <person name="McCowan C."/>
            <person name="Murphy C."/>
            <person name="Pearson M."/>
            <person name="Poon T.W."/>
            <person name="Priest M."/>
            <person name="Roberts A."/>
            <person name="Saif S."/>
            <person name="Shea T."/>
            <person name="Sykes S."/>
            <person name="Wortman J."/>
            <person name="Nusbaum C."/>
            <person name="Birren B."/>
        </authorList>
    </citation>
    <scope>NUCLEOTIDE SEQUENCE [LARGE SCALE GENOMIC DNA]</scope>
    <source>
        <strain evidence="1">CJ02B3</strain>
    </source>
</reference>
<dbReference type="EMBL" id="KI687373">
    <property type="protein sequence ID" value="ETK81718.1"/>
    <property type="molecule type" value="Genomic_DNA"/>
</dbReference>
<dbReference type="Proteomes" id="UP000053864">
    <property type="component" value="Unassembled WGS sequence"/>
</dbReference>
<gene>
    <name evidence="1" type="ORF">L915_12790</name>
    <name evidence="2" type="ORF">L916_12704</name>
</gene>
<reference evidence="2" key="2">
    <citation type="submission" date="2013-11" db="EMBL/GenBank/DDBJ databases">
        <title>The Genome Sequence of Phytophthora parasitica CJ05E6.</title>
        <authorList>
            <consortium name="The Broad Institute Genomics Platform"/>
            <person name="Russ C."/>
            <person name="Tyler B."/>
            <person name="Panabieres F."/>
            <person name="Shan W."/>
            <person name="Tripathy S."/>
            <person name="Grunwald N."/>
            <person name="Machado M."/>
            <person name="Johnson C.S."/>
            <person name="Arredondo F."/>
            <person name="Hong C."/>
            <person name="Coffey M."/>
            <person name="Young S.K."/>
            <person name="Zeng Q."/>
            <person name="Gargeya S."/>
            <person name="Fitzgerald M."/>
            <person name="Abouelleil A."/>
            <person name="Alvarado L."/>
            <person name="Chapman S.B."/>
            <person name="Gainer-Dewar J."/>
            <person name="Goldberg J."/>
            <person name="Griggs A."/>
            <person name="Gujja S."/>
            <person name="Hansen M."/>
            <person name="Howarth C."/>
            <person name="Imamovic A."/>
            <person name="Ireland A."/>
            <person name="Larimer J."/>
            <person name="McCowan C."/>
            <person name="Murphy C."/>
            <person name="Pearson M."/>
            <person name="Poon T.W."/>
            <person name="Priest M."/>
            <person name="Roberts A."/>
            <person name="Saif S."/>
            <person name="Shea T."/>
            <person name="Sykes S."/>
            <person name="Wortman J."/>
            <person name="Nusbaum C."/>
            <person name="Birren B."/>
        </authorList>
    </citation>
    <scope>NUCLEOTIDE SEQUENCE [LARGE SCALE GENOMIC DNA]</scope>
    <source>
        <strain evidence="2">CJ05E6</strain>
    </source>
</reference>